<dbReference type="SUPFAM" id="SSF161111">
    <property type="entry name" value="Cation efflux protein transmembrane domain-like"/>
    <property type="match status" value="1"/>
</dbReference>
<evidence type="ECO:0000256" key="9">
    <source>
        <dbReference type="SAM" id="Phobius"/>
    </source>
</evidence>
<evidence type="ECO:0000313" key="13">
    <source>
        <dbReference type="Proteomes" id="UP000014680"/>
    </source>
</evidence>
<keyword evidence="7 9" id="KW-0472">Membrane</keyword>
<feature type="transmembrane region" description="Helical" evidence="9">
    <location>
        <begin position="316"/>
        <end position="340"/>
    </location>
</feature>
<organism evidence="12 13">
    <name type="scientific">Entamoeba invadens IP1</name>
    <dbReference type="NCBI Taxonomy" id="370355"/>
    <lineage>
        <taxon>Eukaryota</taxon>
        <taxon>Amoebozoa</taxon>
        <taxon>Evosea</taxon>
        <taxon>Archamoebae</taxon>
        <taxon>Mastigamoebida</taxon>
        <taxon>Entamoebidae</taxon>
        <taxon>Entamoeba</taxon>
    </lineage>
</organism>
<dbReference type="EMBL" id="KB207027">
    <property type="protein sequence ID" value="ELP85885.1"/>
    <property type="molecule type" value="Genomic_DNA"/>
</dbReference>
<dbReference type="InterPro" id="IPR058533">
    <property type="entry name" value="Cation_efflux_TM"/>
</dbReference>
<evidence type="ECO:0000256" key="6">
    <source>
        <dbReference type="ARBA" id="ARBA00022989"/>
    </source>
</evidence>
<evidence type="ECO:0000256" key="8">
    <source>
        <dbReference type="SAM" id="MobiDB-lite"/>
    </source>
</evidence>
<evidence type="ECO:0000259" key="10">
    <source>
        <dbReference type="Pfam" id="PF01545"/>
    </source>
</evidence>
<feature type="transmembrane region" description="Helical" evidence="9">
    <location>
        <begin position="133"/>
        <end position="155"/>
    </location>
</feature>
<dbReference type="InterPro" id="IPR002524">
    <property type="entry name" value="Cation_efflux"/>
</dbReference>
<dbReference type="SUPFAM" id="SSF160240">
    <property type="entry name" value="Cation efflux protein cytoplasmic domain-like"/>
    <property type="match status" value="1"/>
</dbReference>
<evidence type="ECO:0000259" key="11">
    <source>
        <dbReference type="Pfam" id="PF16916"/>
    </source>
</evidence>
<feature type="transmembrane region" description="Helical" evidence="9">
    <location>
        <begin position="167"/>
        <end position="184"/>
    </location>
</feature>
<keyword evidence="5" id="KW-0862">Zinc</keyword>
<feature type="transmembrane region" description="Helical" evidence="9">
    <location>
        <begin position="64"/>
        <end position="86"/>
    </location>
</feature>
<dbReference type="OrthoDB" id="29444at2759"/>
<keyword evidence="13" id="KW-1185">Reference proteome</keyword>
<comment type="similarity">
    <text evidence="2">Belongs to the cation diffusion facilitator (CDF) transporter (TC 2.A.4) family. SLC30A subfamily.</text>
</comment>
<feature type="region of interest" description="Disordered" evidence="8">
    <location>
        <begin position="1"/>
        <end position="23"/>
    </location>
</feature>
<dbReference type="PANTHER" id="PTHR45820:SF4">
    <property type="entry name" value="ZINC TRANSPORTER 63C, ISOFORM F"/>
    <property type="match status" value="1"/>
</dbReference>
<dbReference type="GO" id="GO:0016020">
    <property type="term" value="C:membrane"/>
    <property type="evidence" value="ECO:0007669"/>
    <property type="project" value="UniProtKB-SubCell"/>
</dbReference>
<feature type="transmembrane region" description="Helical" evidence="9">
    <location>
        <begin position="280"/>
        <end position="304"/>
    </location>
</feature>
<dbReference type="NCBIfam" id="TIGR01297">
    <property type="entry name" value="CDF"/>
    <property type="match status" value="1"/>
</dbReference>
<comment type="subcellular location">
    <subcellularLocation>
        <location evidence="1">Membrane</location>
        <topology evidence="1">Multi-pass membrane protein</topology>
    </subcellularLocation>
</comment>
<dbReference type="GeneID" id="14884955"/>
<keyword evidence="6 9" id="KW-1133">Transmembrane helix</keyword>
<evidence type="ECO:0000256" key="2">
    <source>
        <dbReference type="ARBA" id="ARBA00008873"/>
    </source>
</evidence>
<dbReference type="VEuPathDB" id="AmoebaDB:EIN_134190"/>
<dbReference type="RefSeq" id="XP_004185231.1">
    <property type="nucleotide sequence ID" value="XM_004185183.1"/>
</dbReference>
<feature type="compositionally biased region" description="Basic and acidic residues" evidence="8">
    <location>
        <begin position="243"/>
        <end position="271"/>
    </location>
</feature>
<name>A0A0A1TX54_ENTIV</name>
<dbReference type="GO" id="GO:0005385">
    <property type="term" value="F:zinc ion transmembrane transporter activity"/>
    <property type="evidence" value="ECO:0007669"/>
    <property type="project" value="TreeGrafter"/>
</dbReference>
<dbReference type="AlphaFoldDB" id="A0A0A1TX54"/>
<dbReference type="Pfam" id="PF01545">
    <property type="entry name" value="Cation_efflux"/>
    <property type="match status" value="1"/>
</dbReference>
<protein>
    <submittedName>
        <fullName evidence="12">Zinc/cadmium resistance protein, putative</fullName>
    </submittedName>
</protein>
<dbReference type="Proteomes" id="UP000014680">
    <property type="component" value="Unassembled WGS sequence"/>
</dbReference>
<dbReference type="OMA" id="CLFHQHG"/>
<accession>A0A0A1TX54</accession>
<feature type="transmembrane region" description="Helical" evidence="9">
    <location>
        <begin position="92"/>
        <end position="112"/>
    </location>
</feature>
<keyword evidence="4 9" id="KW-0812">Transmembrane</keyword>
<evidence type="ECO:0000256" key="3">
    <source>
        <dbReference type="ARBA" id="ARBA00022448"/>
    </source>
</evidence>
<dbReference type="PANTHER" id="PTHR45820">
    <property type="entry name" value="FI23527P1"/>
    <property type="match status" value="1"/>
</dbReference>
<evidence type="ECO:0000256" key="1">
    <source>
        <dbReference type="ARBA" id="ARBA00004141"/>
    </source>
</evidence>
<feature type="region of interest" description="Disordered" evidence="8">
    <location>
        <begin position="243"/>
        <end position="272"/>
    </location>
</feature>
<dbReference type="Gene3D" id="1.20.1510.10">
    <property type="entry name" value="Cation efflux protein transmembrane domain"/>
    <property type="match status" value="2"/>
</dbReference>
<evidence type="ECO:0000256" key="7">
    <source>
        <dbReference type="ARBA" id="ARBA00023136"/>
    </source>
</evidence>
<evidence type="ECO:0000256" key="5">
    <source>
        <dbReference type="ARBA" id="ARBA00022833"/>
    </source>
</evidence>
<reference evidence="12 13" key="1">
    <citation type="submission" date="2012-10" db="EMBL/GenBank/DDBJ databases">
        <authorList>
            <person name="Zafar N."/>
            <person name="Inman J."/>
            <person name="Hall N."/>
            <person name="Lorenzi H."/>
            <person name="Caler E."/>
        </authorList>
    </citation>
    <scope>NUCLEOTIDE SEQUENCE [LARGE SCALE GENOMIC DNA]</scope>
    <source>
        <strain evidence="12 13">IP1</strain>
    </source>
</reference>
<feature type="domain" description="Cation efflux protein cytoplasmic" evidence="11">
    <location>
        <begin position="345"/>
        <end position="418"/>
    </location>
</feature>
<dbReference type="GO" id="GO:0006882">
    <property type="term" value="P:intracellular zinc ion homeostasis"/>
    <property type="evidence" value="ECO:0007669"/>
    <property type="project" value="TreeGrafter"/>
</dbReference>
<sequence length="458" mass="51231">METSVVQTFGDDDKKNDDISSTSEEGVVNEVVELKGFSEETKNAINHPNSDVWYKDKNVYKLSFLLLVNLLFFLCELITGIVIHSLALLADAFHMLSDLMSQVIGLVAILLAKKKASSKLTYGFVRSEVIGAMVNGIFLLSVGFFIFIEAIQRFIDIEEITDPKVMLIVAAIGLFINLAAMLLFHDHHHHGHSHGEKHSHSEKKSKKAEEKEMKVDIDNYQKVGATDKPVQVDIDSSHIESATIKEDDHSHSHDDHDHEHDHGHNEKEHHGHGSLNMRGVFLHVMGDALGSIVAVAVALCVWFIDGDWKYYLDPALSLIVACVVMSSGVPLVISCIKILMQRIPQGISMKKLKRDILAVDGVDSIHEVHLWQLANETNVATIHLFLNEVDRFRVMEIIQEVKNVFHEHGVHSTTIQTELGIVGEQEVKNSVQHRKCLIDCPSNECIGDRCCKAVLEDN</sequence>
<gene>
    <name evidence="12" type="ORF">EIN_134190</name>
</gene>
<dbReference type="InterPro" id="IPR027469">
    <property type="entry name" value="Cation_efflux_TMD_sf"/>
</dbReference>
<dbReference type="KEGG" id="eiv:EIN_134190"/>
<dbReference type="InterPro" id="IPR036837">
    <property type="entry name" value="Cation_efflux_CTD_sf"/>
</dbReference>
<dbReference type="Pfam" id="PF16916">
    <property type="entry name" value="ZT_dimer"/>
    <property type="match status" value="1"/>
</dbReference>
<feature type="domain" description="Cation efflux protein transmembrane" evidence="10">
    <location>
        <begin position="66"/>
        <end position="340"/>
    </location>
</feature>
<evidence type="ECO:0000313" key="12">
    <source>
        <dbReference type="EMBL" id="ELP85885.1"/>
    </source>
</evidence>
<evidence type="ECO:0000256" key="4">
    <source>
        <dbReference type="ARBA" id="ARBA00022692"/>
    </source>
</evidence>
<keyword evidence="3" id="KW-0813">Transport</keyword>
<proteinExistence type="inferred from homology"/>
<feature type="region of interest" description="Disordered" evidence="8">
    <location>
        <begin position="189"/>
        <end position="212"/>
    </location>
</feature>
<dbReference type="InterPro" id="IPR027470">
    <property type="entry name" value="Cation_efflux_CTD"/>
</dbReference>